<dbReference type="PANTHER" id="PTHR12899:SF3">
    <property type="entry name" value="LARGE RIBOSOMAL SUBUNIT PROTEIN UL18M"/>
    <property type="match status" value="1"/>
</dbReference>
<evidence type="ECO:0000313" key="9">
    <source>
        <dbReference type="Proteomes" id="UP000178517"/>
    </source>
</evidence>
<dbReference type="GO" id="GO:0008097">
    <property type="term" value="F:5S rRNA binding"/>
    <property type="evidence" value="ECO:0007669"/>
    <property type="project" value="TreeGrafter"/>
</dbReference>
<keyword evidence="3 7" id="KW-0694">RNA-binding</keyword>
<evidence type="ECO:0000313" key="8">
    <source>
        <dbReference type="EMBL" id="OGY65284.1"/>
    </source>
</evidence>
<comment type="subunit">
    <text evidence="7">Part of the 50S ribosomal subunit; part of the 5S rRNA/L5/L18/L25 subcomplex. Contacts the 5S and 23S rRNAs.</text>
</comment>
<dbReference type="GO" id="GO:0022625">
    <property type="term" value="C:cytosolic large ribosomal subunit"/>
    <property type="evidence" value="ECO:0007669"/>
    <property type="project" value="TreeGrafter"/>
</dbReference>
<evidence type="ECO:0000256" key="7">
    <source>
        <dbReference type="HAMAP-Rule" id="MF_01337"/>
    </source>
</evidence>
<organism evidence="8 9">
    <name type="scientific">Candidatus Harrisonbacteria bacterium RIFCSPLOWO2_01_FULL_40_28</name>
    <dbReference type="NCBI Taxonomy" id="1798406"/>
    <lineage>
        <taxon>Bacteria</taxon>
        <taxon>Candidatus Harrisoniibacteriota</taxon>
    </lineage>
</organism>
<dbReference type="PANTHER" id="PTHR12899">
    <property type="entry name" value="39S RIBOSOMAL PROTEIN L18, MITOCHONDRIAL"/>
    <property type="match status" value="1"/>
</dbReference>
<comment type="caution">
    <text evidence="8">The sequence shown here is derived from an EMBL/GenBank/DDBJ whole genome shotgun (WGS) entry which is preliminary data.</text>
</comment>
<dbReference type="GO" id="GO:0006412">
    <property type="term" value="P:translation"/>
    <property type="evidence" value="ECO:0007669"/>
    <property type="project" value="UniProtKB-UniRule"/>
</dbReference>
<evidence type="ECO:0000256" key="1">
    <source>
        <dbReference type="ARBA" id="ARBA00007116"/>
    </source>
</evidence>
<dbReference type="Pfam" id="PF00861">
    <property type="entry name" value="Ribosomal_L18p"/>
    <property type="match status" value="1"/>
</dbReference>
<dbReference type="NCBIfam" id="TIGR00060">
    <property type="entry name" value="L18_bact"/>
    <property type="match status" value="1"/>
</dbReference>
<evidence type="ECO:0000256" key="4">
    <source>
        <dbReference type="ARBA" id="ARBA00022980"/>
    </source>
</evidence>
<gene>
    <name evidence="7" type="primary">rplR</name>
    <name evidence="8" type="ORF">A3A04_02615</name>
</gene>
<dbReference type="EMBL" id="MHJI01000020">
    <property type="protein sequence ID" value="OGY65284.1"/>
    <property type="molecule type" value="Genomic_DNA"/>
</dbReference>
<dbReference type="SUPFAM" id="SSF53137">
    <property type="entry name" value="Translational machinery components"/>
    <property type="match status" value="1"/>
</dbReference>
<evidence type="ECO:0000256" key="6">
    <source>
        <dbReference type="ARBA" id="ARBA00035197"/>
    </source>
</evidence>
<dbReference type="STRING" id="1798406.A3A04_02615"/>
<evidence type="ECO:0000256" key="3">
    <source>
        <dbReference type="ARBA" id="ARBA00022884"/>
    </source>
</evidence>
<reference evidence="8 9" key="1">
    <citation type="journal article" date="2016" name="Nat. Commun.">
        <title>Thousands of microbial genomes shed light on interconnected biogeochemical processes in an aquifer system.</title>
        <authorList>
            <person name="Anantharaman K."/>
            <person name="Brown C.T."/>
            <person name="Hug L.A."/>
            <person name="Sharon I."/>
            <person name="Castelle C.J."/>
            <person name="Probst A.J."/>
            <person name="Thomas B.C."/>
            <person name="Singh A."/>
            <person name="Wilkins M.J."/>
            <person name="Karaoz U."/>
            <person name="Brodie E.L."/>
            <person name="Williams K.H."/>
            <person name="Hubbard S.S."/>
            <person name="Banfield J.F."/>
        </authorList>
    </citation>
    <scope>NUCLEOTIDE SEQUENCE [LARGE SCALE GENOMIC DNA]</scope>
</reference>
<keyword evidence="2 7" id="KW-0699">rRNA-binding</keyword>
<dbReference type="Proteomes" id="UP000178517">
    <property type="component" value="Unassembled WGS sequence"/>
</dbReference>
<name>A0A1G1ZL53_9BACT</name>
<proteinExistence type="inferred from homology"/>
<protein>
    <recommendedName>
        <fullName evidence="6 7">Large ribosomal subunit protein uL18</fullName>
    </recommendedName>
</protein>
<comment type="function">
    <text evidence="7">This is one of the proteins that bind and probably mediate the attachment of the 5S RNA into the large ribosomal subunit, where it forms part of the central protuberance.</text>
</comment>
<dbReference type="CDD" id="cd00432">
    <property type="entry name" value="Ribosomal_L18_L5e"/>
    <property type="match status" value="1"/>
</dbReference>
<dbReference type="GO" id="GO:0003735">
    <property type="term" value="F:structural constituent of ribosome"/>
    <property type="evidence" value="ECO:0007669"/>
    <property type="project" value="InterPro"/>
</dbReference>
<evidence type="ECO:0000256" key="2">
    <source>
        <dbReference type="ARBA" id="ARBA00022730"/>
    </source>
</evidence>
<dbReference type="InterPro" id="IPR005484">
    <property type="entry name" value="Ribosomal_uL18_bac/plant/anim"/>
</dbReference>
<keyword evidence="5 7" id="KW-0687">Ribonucleoprotein</keyword>
<comment type="similarity">
    <text evidence="1 7">Belongs to the universal ribosomal protein uL18 family.</text>
</comment>
<dbReference type="HAMAP" id="MF_01337_B">
    <property type="entry name" value="Ribosomal_uL18_B"/>
    <property type="match status" value="1"/>
</dbReference>
<dbReference type="Gene3D" id="3.30.420.100">
    <property type="match status" value="1"/>
</dbReference>
<accession>A0A1G1ZL53</accession>
<evidence type="ECO:0000256" key="5">
    <source>
        <dbReference type="ARBA" id="ARBA00023274"/>
    </source>
</evidence>
<dbReference type="AlphaFoldDB" id="A0A1G1ZL53"/>
<sequence>MKQVIYNNIQKMRRARRTRAKLFGTLLRPRLSIFRSNIHTYAQCIDDAEGKTVLSLSTKQLKGEKEKTPIEKAQVLGESLGKQALEKGIKVVVFDRGSYRFHGRVKAVADGVIKAGVKI</sequence>
<dbReference type="InterPro" id="IPR004389">
    <property type="entry name" value="Ribosomal_uL18_bac-type"/>
</dbReference>
<keyword evidence="4 7" id="KW-0689">Ribosomal protein</keyword>
<dbReference type="InterPro" id="IPR057268">
    <property type="entry name" value="Ribosomal_L18"/>
</dbReference>